<comment type="caution">
    <text evidence="2">The sequence shown here is derived from an EMBL/GenBank/DDBJ whole genome shotgun (WGS) entry which is preliminary data.</text>
</comment>
<proteinExistence type="predicted"/>
<dbReference type="AlphaFoldDB" id="A0A8H5NMY5"/>
<feature type="compositionally biased region" description="Basic and acidic residues" evidence="1">
    <location>
        <begin position="110"/>
        <end position="119"/>
    </location>
</feature>
<feature type="region of interest" description="Disordered" evidence="1">
    <location>
        <begin position="91"/>
        <end position="119"/>
    </location>
</feature>
<dbReference type="Proteomes" id="UP000582016">
    <property type="component" value="Unassembled WGS sequence"/>
</dbReference>
<evidence type="ECO:0000313" key="3">
    <source>
        <dbReference type="Proteomes" id="UP000582016"/>
    </source>
</evidence>
<dbReference type="OrthoDB" id="4996552at2759"/>
<evidence type="ECO:0000256" key="1">
    <source>
        <dbReference type="SAM" id="MobiDB-lite"/>
    </source>
</evidence>
<protein>
    <submittedName>
        <fullName evidence="2">Polyketide synthase</fullName>
    </submittedName>
</protein>
<reference evidence="2 3" key="1">
    <citation type="submission" date="2020-05" db="EMBL/GenBank/DDBJ databases">
        <title>Identification and distribution of gene clusters putatively required for synthesis of sphingolipid metabolism inhibitors in phylogenetically diverse species of the filamentous fungus Fusarium.</title>
        <authorList>
            <person name="Kim H.-S."/>
            <person name="Busman M."/>
            <person name="Brown D.W."/>
            <person name="Divon H."/>
            <person name="Uhlig S."/>
            <person name="Proctor R.H."/>
        </authorList>
    </citation>
    <scope>NUCLEOTIDE SEQUENCE [LARGE SCALE GENOMIC DNA]</scope>
    <source>
        <strain evidence="2 3">NRRL 13617</strain>
    </source>
</reference>
<dbReference type="EMBL" id="JAAOAQ010000010">
    <property type="protein sequence ID" value="KAF5571509.1"/>
    <property type="molecule type" value="Genomic_DNA"/>
</dbReference>
<keyword evidence="3" id="KW-1185">Reference proteome</keyword>
<gene>
    <name evidence="2" type="ORF">FPHYL_255</name>
</gene>
<name>A0A8H5NMY5_9HYPO</name>
<accession>A0A8H5NMY5</accession>
<evidence type="ECO:0000313" key="2">
    <source>
        <dbReference type="EMBL" id="KAF5571509.1"/>
    </source>
</evidence>
<sequence>MAIVDIKTVLDPPAKLVEKVKDTLRALTPHPSDEIRDKHRWYQCTVQNATQFEIRLEDSYFNAGKYLTAPKSGLDAPMMGGFKASVVESNSAKTGLENATREGRSIASKDQYKGEDSDGDDRVIEFHVVAYPGMEMKATITQLIVDSSDE</sequence>
<organism evidence="2 3">
    <name type="scientific">Fusarium phyllophilum</name>
    <dbReference type="NCBI Taxonomy" id="47803"/>
    <lineage>
        <taxon>Eukaryota</taxon>
        <taxon>Fungi</taxon>
        <taxon>Dikarya</taxon>
        <taxon>Ascomycota</taxon>
        <taxon>Pezizomycotina</taxon>
        <taxon>Sordariomycetes</taxon>
        <taxon>Hypocreomycetidae</taxon>
        <taxon>Hypocreales</taxon>
        <taxon>Nectriaceae</taxon>
        <taxon>Fusarium</taxon>
        <taxon>Fusarium fujikuroi species complex</taxon>
    </lineage>
</organism>